<evidence type="ECO:0000313" key="1">
    <source>
        <dbReference type="EMBL" id="MBO8472707.1"/>
    </source>
</evidence>
<dbReference type="EMBL" id="JADIMA010000035">
    <property type="protein sequence ID" value="MBO8472707.1"/>
    <property type="molecule type" value="Genomic_DNA"/>
</dbReference>
<reference evidence="1" key="1">
    <citation type="submission" date="2020-10" db="EMBL/GenBank/DDBJ databases">
        <authorList>
            <person name="Gilroy R."/>
        </authorList>
    </citation>
    <scope>NUCLEOTIDE SEQUENCE</scope>
    <source>
        <strain evidence="1">B1-8020</strain>
    </source>
</reference>
<accession>A0A9D9IHT1</accession>
<organism evidence="1 2">
    <name type="scientific">Candidatus Merdivivens pullicola</name>
    <dbReference type="NCBI Taxonomy" id="2840872"/>
    <lineage>
        <taxon>Bacteria</taxon>
        <taxon>Pseudomonadati</taxon>
        <taxon>Bacteroidota</taxon>
        <taxon>Bacteroidia</taxon>
        <taxon>Bacteroidales</taxon>
        <taxon>Muribaculaceae</taxon>
        <taxon>Muribaculaceae incertae sedis</taxon>
        <taxon>Candidatus Merdivivens</taxon>
    </lineage>
</organism>
<comment type="caution">
    <text evidence="1">The sequence shown here is derived from an EMBL/GenBank/DDBJ whole genome shotgun (WGS) entry which is preliminary data.</text>
</comment>
<gene>
    <name evidence="1" type="ORF">IAB81_03655</name>
</gene>
<dbReference type="AlphaFoldDB" id="A0A9D9IHT1"/>
<name>A0A9D9IHT1_9BACT</name>
<proteinExistence type="predicted"/>
<feature type="non-terminal residue" evidence="1">
    <location>
        <position position="46"/>
    </location>
</feature>
<protein>
    <submittedName>
        <fullName evidence="1">Uncharacterized protein</fullName>
    </submittedName>
</protein>
<sequence length="46" mass="4866">MKRILFFLGIGAIMLSGCEQADKPLPVFTAATEGEIVAEASGGVYY</sequence>
<dbReference type="PROSITE" id="PS51257">
    <property type="entry name" value="PROKAR_LIPOPROTEIN"/>
    <property type="match status" value="1"/>
</dbReference>
<dbReference type="Proteomes" id="UP000823604">
    <property type="component" value="Unassembled WGS sequence"/>
</dbReference>
<evidence type="ECO:0000313" key="2">
    <source>
        <dbReference type="Proteomes" id="UP000823604"/>
    </source>
</evidence>
<reference evidence="1" key="2">
    <citation type="journal article" date="2021" name="PeerJ">
        <title>Extensive microbial diversity within the chicken gut microbiome revealed by metagenomics and culture.</title>
        <authorList>
            <person name="Gilroy R."/>
            <person name="Ravi A."/>
            <person name="Getino M."/>
            <person name="Pursley I."/>
            <person name="Horton D.L."/>
            <person name="Alikhan N.F."/>
            <person name="Baker D."/>
            <person name="Gharbi K."/>
            <person name="Hall N."/>
            <person name="Watson M."/>
            <person name="Adriaenssens E.M."/>
            <person name="Foster-Nyarko E."/>
            <person name="Jarju S."/>
            <person name="Secka A."/>
            <person name="Antonio M."/>
            <person name="Oren A."/>
            <person name="Chaudhuri R.R."/>
            <person name="La Ragione R."/>
            <person name="Hildebrand F."/>
            <person name="Pallen M.J."/>
        </authorList>
    </citation>
    <scope>NUCLEOTIDE SEQUENCE</scope>
    <source>
        <strain evidence="1">B1-8020</strain>
    </source>
</reference>